<dbReference type="STRING" id="284811.Q75DZ6"/>
<evidence type="ECO:0000256" key="7">
    <source>
        <dbReference type="SAM" id="SignalP"/>
    </source>
</evidence>
<gene>
    <name evidence="9" type="ORF">AGOS_ABL123C</name>
</gene>
<name>Q75DZ6_EREGS</name>
<evidence type="ECO:0000259" key="8">
    <source>
        <dbReference type="PROSITE" id="PS51767"/>
    </source>
</evidence>
<evidence type="ECO:0000313" key="9">
    <source>
        <dbReference type="EMBL" id="AAS50648.1"/>
    </source>
</evidence>
<keyword evidence="2 7" id="KW-0732">Signal</keyword>
<dbReference type="InterPro" id="IPR001969">
    <property type="entry name" value="Aspartic_peptidase_AS"/>
</dbReference>
<dbReference type="EMBL" id="AE016815">
    <property type="protein sequence ID" value="AAS50648.1"/>
    <property type="molecule type" value="Genomic_DNA"/>
</dbReference>
<reference evidence="10" key="2">
    <citation type="journal article" date="2013" name="G3 (Bethesda)">
        <title>Genomes of Ashbya fungi isolated from insects reveal four mating-type loci, numerous translocations, lack of transposons, and distinct gene duplications.</title>
        <authorList>
            <person name="Dietrich F.S."/>
            <person name="Voegeli S."/>
            <person name="Kuo S."/>
            <person name="Philippsen P."/>
        </authorList>
    </citation>
    <scope>GENOME REANNOTATION</scope>
    <source>
        <strain evidence="10">ATCC 10895 / CBS 109.51 / FGSC 9923 / NRRL Y-1056</strain>
    </source>
</reference>
<dbReference type="InterPro" id="IPR001461">
    <property type="entry name" value="Aspartic_peptidase_A1"/>
</dbReference>
<keyword evidence="6" id="KW-0378">Hydrolase</keyword>
<dbReference type="PROSITE" id="PS00141">
    <property type="entry name" value="ASP_PROTEASE"/>
    <property type="match status" value="1"/>
</dbReference>
<keyword evidence="10" id="KW-1185">Reference proteome</keyword>
<dbReference type="SUPFAM" id="SSF50630">
    <property type="entry name" value="Acid proteases"/>
    <property type="match status" value="1"/>
</dbReference>
<dbReference type="KEGG" id="ago:AGOS_ABL123C"/>
<keyword evidence="5" id="KW-1015">Disulfide bond</keyword>
<accession>Q75DZ6</accession>
<dbReference type="PANTHER" id="PTHR47966:SF75">
    <property type="entry name" value="ENDOPEPTIDASE (CTSD), PUTATIVE (AFU_ORTHOLOGUE AFUA_4G07040)-RELATED"/>
    <property type="match status" value="1"/>
</dbReference>
<dbReference type="GO" id="GO:0006508">
    <property type="term" value="P:proteolysis"/>
    <property type="evidence" value="ECO:0007669"/>
    <property type="project" value="UniProtKB-KW"/>
</dbReference>
<dbReference type="InParanoid" id="Q75DZ6"/>
<dbReference type="PROSITE" id="PS51767">
    <property type="entry name" value="PEPTIDASE_A1"/>
    <property type="match status" value="1"/>
</dbReference>
<dbReference type="InterPro" id="IPR021109">
    <property type="entry name" value="Peptidase_aspartic_dom_sf"/>
</dbReference>
<reference evidence="9 10" key="1">
    <citation type="journal article" date="2004" name="Science">
        <title>The Ashbya gossypii genome as a tool for mapping the ancient Saccharomyces cerevisiae genome.</title>
        <authorList>
            <person name="Dietrich F.S."/>
            <person name="Voegeli S."/>
            <person name="Brachat S."/>
            <person name="Lerch A."/>
            <person name="Gates K."/>
            <person name="Steiner S."/>
            <person name="Mohr C."/>
            <person name="Pohlmann R."/>
            <person name="Luedi P."/>
            <person name="Choi S."/>
            <person name="Wing R.A."/>
            <person name="Flavier A."/>
            <person name="Gaffney T.D."/>
            <person name="Philippsen P."/>
        </authorList>
    </citation>
    <scope>NUCLEOTIDE SEQUENCE [LARGE SCALE GENOMIC DNA]</scope>
    <source>
        <strain evidence="10">ATCC 10895 / CBS 109.51 / FGSC 9923 / NRRL Y-1056</strain>
    </source>
</reference>
<dbReference type="RefSeq" id="NP_982824.1">
    <property type="nucleotide sequence ID" value="NM_208177.1"/>
</dbReference>
<organism evidence="9 10">
    <name type="scientific">Eremothecium gossypii (strain ATCC 10895 / CBS 109.51 / FGSC 9923 / NRRL Y-1056)</name>
    <name type="common">Yeast</name>
    <name type="synonym">Ashbya gossypii</name>
    <dbReference type="NCBI Taxonomy" id="284811"/>
    <lineage>
        <taxon>Eukaryota</taxon>
        <taxon>Fungi</taxon>
        <taxon>Dikarya</taxon>
        <taxon>Ascomycota</taxon>
        <taxon>Saccharomycotina</taxon>
        <taxon>Saccharomycetes</taxon>
        <taxon>Saccharomycetales</taxon>
        <taxon>Saccharomycetaceae</taxon>
        <taxon>Eremothecium</taxon>
    </lineage>
</organism>
<dbReference type="Pfam" id="PF00026">
    <property type="entry name" value="Asp"/>
    <property type="match status" value="1"/>
</dbReference>
<dbReference type="InterPro" id="IPR034164">
    <property type="entry name" value="Pepsin-like_dom"/>
</dbReference>
<proteinExistence type="inferred from homology"/>
<evidence type="ECO:0000256" key="6">
    <source>
        <dbReference type="RuleBase" id="RU000454"/>
    </source>
</evidence>
<sequence>MSWAKLVLVCSFTYALCLHLATQNRFLEATETSRIYKLLAPTRIVSEIKTSADDSTGSTLLKYNRSGAETKKSAQCNSLTFRPNISLLKRDPLSRVHIIQATFGGVSYPLVLDTGSAISWVYGVNSSSSANHKARQAFVAHSNSCTVTDSIFTIFYRSGTAHGPLYTGTLSINGLKIQDFRFGVAIGVPSLLDAYALSGIFGLPSDPTDSDTSVVGLLQGSKLINKKSFSVLLSHIPSESRNLDDNNGLIVFGEPLGALYEGELSYTPLVPNPQNHWLVAIKAAYIGSERVELPTAKNPSIDKNIGIRSGIIDTGSTLVVLPQEDALALHSYFDDSISDGKNFAIYCNSSEPIHLELSKHNWTILPSNFVGEPYPKDSPYNGYCVSNIQGGDISSSWILGEVFLQDLYTVFDIEGRQVGFANRNTKATLVHNEPQNYYEKNNSSLQMVSTSSDTTSSAAATSLHVSSTSKNIAYTPRPHPLLEQLLSLIYILVL</sequence>
<keyword evidence="3 6" id="KW-0064">Aspartyl protease</keyword>
<dbReference type="CDD" id="cd05471">
    <property type="entry name" value="pepsin_like"/>
    <property type="match status" value="1"/>
</dbReference>
<dbReference type="Gene3D" id="2.40.70.10">
    <property type="entry name" value="Acid Proteases"/>
    <property type="match status" value="2"/>
</dbReference>
<dbReference type="InterPro" id="IPR033121">
    <property type="entry name" value="PEPTIDASE_A1"/>
</dbReference>
<feature type="active site" evidence="4">
    <location>
        <position position="113"/>
    </location>
</feature>
<comment type="similarity">
    <text evidence="1 6">Belongs to the peptidase A1 family.</text>
</comment>
<dbReference type="GeneID" id="4618904"/>
<dbReference type="GO" id="GO:0004190">
    <property type="term" value="F:aspartic-type endopeptidase activity"/>
    <property type="evidence" value="ECO:0007669"/>
    <property type="project" value="UniProtKB-KW"/>
</dbReference>
<feature type="active site" evidence="4">
    <location>
        <position position="313"/>
    </location>
</feature>
<evidence type="ECO:0000256" key="2">
    <source>
        <dbReference type="ARBA" id="ARBA00022729"/>
    </source>
</evidence>
<dbReference type="OMA" id="SKSCLAH"/>
<evidence type="ECO:0000256" key="3">
    <source>
        <dbReference type="ARBA" id="ARBA00022750"/>
    </source>
</evidence>
<keyword evidence="6" id="KW-0645">Protease</keyword>
<protein>
    <submittedName>
        <fullName evidence="9">ABL123Cp</fullName>
    </submittedName>
</protein>
<evidence type="ECO:0000313" key="10">
    <source>
        <dbReference type="Proteomes" id="UP000000591"/>
    </source>
</evidence>
<feature type="disulfide bond" evidence="5">
    <location>
        <begin position="347"/>
        <end position="384"/>
    </location>
</feature>
<dbReference type="PRINTS" id="PR00792">
    <property type="entry name" value="PEPSIN"/>
</dbReference>
<feature type="chain" id="PRO_5004286568" evidence="7">
    <location>
        <begin position="18"/>
        <end position="494"/>
    </location>
</feature>
<feature type="domain" description="Peptidase A1" evidence="8">
    <location>
        <begin position="97"/>
        <end position="421"/>
    </location>
</feature>
<feature type="signal peptide" evidence="7">
    <location>
        <begin position="1"/>
        <end position="17"/>
    </location>
</feature>
<dbReference type="Proteomes" id="UP000000591">
    <property type="component" value="Chromosome II"/>
</dbReference>
<dbReference type="OrthoDB" id="28208at2759"/>
<evidence type="ECO:0000256" key="5">
    <source>
        <dbReference type="PIRSR" id="PIRSR601461-2"/>
    </source>
</evidence>
<dbReference type="AlphaFoldDB" id="Q75DZ6"/>
<evidence type="ECO:0000256" key="1">
    <source>
        <dbReference type="ARBA" id="ARBA00007447"/>
    </source>
</evidence>
<dbReference type="eggNOG" id="KOG1339">
    <property type="taxonomic scope" value="Eukaryota"/>
</dbReference>
<dbReference type="HOGENOM" id="CLU_013253_10_2_1"/>
<evidence type="ECO:0000256" key="4">
    <source>
        <dbReference type="PIRSR" id="PIRSR601461-1"/>
    </source>
</evidence>
<dbReference type="PANTHER" id="PTHR47966">
    <property type="entry name" value="BETA-SITE APP-CLEAVING ENZYME, ISOFORM A-RELATED"/>
    <property type="match status" value="1"/>
</dbReference>